<dbReference type="InterPro" id="IPR050910">
    <property type="entry name" value="JMJD6_ArgDemeth/LysHydrox"/>
</dbReference>
<dbReference type="GO" id="GO:0043565">
    <property type="term" value="F:sequence-specific DNA binding"/>
    <property type="evidence" value="ECO:0007669"/>
    <property type="project" value="TreeGrafter"/>
</dbReference>
<dbReference type="GO" id="GO:0005737">
    <property type="term" value="C:cytoplasm"/>
    <property type="evidence" value="ECO:0007669"/>
    <property type="project" value="TreeGrafter"/>
</dbReference>
<dbReference type="GO" id="GO:0005634">
    <property type="term" value="C:nucleus"/>
    <property type="evidence" value="ECO:0007669"/>
    <property type="project" value="TreeGrafter"/>
</dbReference>
<dbReference type="Proteomes" id="UP000887540">
    <property type="component" value="Unplaced"/>
</dbReference>
<dbReference type="PANTHER" id="PTHR12480:SF6">
    <property type="entry name" value="2-OXOGLUTARATE AND IRON-DEPENDENT OXYGENASE JMJD4"/>
    <property type="match status" value="1"/>
</dbReference>
<name>A0A914CVZ7_9BILA</name>
<dbReference type="AlphaFoldDB" id="A0A914CVZ7"/>
<feature type="domain" description="JmjC" evidence="5">
    <location>
        <begin position="76"/>
        <end position="231"/>
    </location>
</feature>
<evidence type="ECO:0000313" key="6">
    <source>
        <dbReference type="Proteomes" id="UP000887540"/>
    </source>
</evidence>
<dbReference type="Gene3D" id="2.60.120.650">
    <property type="entry name" value="Cupin"/>
    <property type="match status" value="1"/>
</dbReference>
<organism evidence="6 7">
    <name type="scientific">Acrobeloides nanus</name>
    <dbReference type="NCBI Taxonomy" id="290746"/>
    <lineage>
        <taxon>Eukaryota</taxon>
        <taxon>Metazoa</taxon>
        <taxon>Ecdysozoa</taxon>
        <taxon>Nematoda</taxon>
        <taxon>Chromadorea</taxon>
        <taxon>Rhabditida</taxon>
        <taxon>Tylenchina</taxon>
        <taxon>Cephalobomorpha</taxon>
        <taxon>Cephaloboidea</taxon>
        <taxon>Cephalobidae</taxon>
        <taxon>Acrobeloides</taxon>
    </lineage>
</organism>
<dbReference type="InterPro" id="IPR003347">
    <property type="entry name" value="JmjC_dom"/>
</dbReference>
<evidence type="ECO:0000256" key="1">
    <source>
        <dbReference type="ARBA" id="ARBA00038068"/>
    </source>
</evidence>
<dbReference type="GO" id="GO:0045905">
    <property type="term" value="P:positive regulation of translational termination"/>
    <property type="evidence" value="ECO:0007669"/>
    <property type="project" value="TreeGrafter"/>
</dbReference>
<dbReference type="SMART" id="SM00558">
    <property type="entry name" value="JmjC"/>
    <property type="match status" value="1"/>
</dbReference>
<dbReference type="GO" id="GO:0016706">
    <property type="term" value="F:2-oxoglutarate-dependent dioxygenase activity"/>
    <property type="evidence" value="ECO:0007669"/>
    <property type="project" value="TreeGrafter"/>
</dbReference>
<dbReference type="Pfam" id="PF02373">
    <property type="entry name" value="JmjC"/>
    <property type="match status" value="1"/>
</dbReference>
<dbReference type="WBParaSite" id="ACRNAN_scaffold1475.g17751.t1">
    <property type="protein sequence ID" value="ACRNAN_scaffold1475.g17751.t1"/>
    <property type="gene ID" value="ACRNAN_scaffold1475.g17751"/>
</dbReference>
<evidence type="ECO:0000259" key="5">
    <source>
        <dbReference type="PROSITE" id="PS51184"/>
    </source>
</evidence>
<keyword evidence="6" id="KW-1185">Reference proteome</keyword>
<feature type="compositionally biased region" description="Low complexity" evidence="4">
    <location>
        <begin position="341"/>
        <end position="354"/>
    </location>
</feature>
<dbReference type="PANTHER" id="PTHR12480">
    <property type="entry name" value="ARGININE DEMETHYLASE AND LYSYL-HYDROXYLASE JMJD"/>
    <property type="match status" value="1"/>
</dbReference>
<accession>A0A914CVZ7</accession>
<evidence type="ECO:0000256" key="4">
    <source>
        <dbReference type="SAM" id="MobiDB-lite"/>
    </source>
</evidence>
<proteinExistence type="inferred from homology"/>
<evidence type="ECO:0000256" key="2">
    <source>
        <dbReference type="ARBA" id="ARBA00047762"/>
    </source>
</evidence>
<comment type="similarity">
    <text evidence="1">Belongs to the JMJD6 family.</text>
</comment>
<reference evidence="7" key="1">
    <citation type="submission" date="2022-11" db="UniProtKB">
        <authorList>
            <consortium name="WormBaseParasite"/>
        </authorList>
    </citation>
    <scope>IDENTIFICATION</scope>
</reference>
<evidence type="ECO:0000313" key="7">
    <source>
        <dbReference type="WBParaSite" id="ACRNAN_scaffold1475.g17751.t1"/>
    </source>
</evidence>
<feature type="region of interest" description="Disordered" evidence="4">
    <location>
        <begin position="311"/>
        <end position="381"/>
    </location>
</feature>
<sequence length="397" mass="46110">MLSSEFTNSWPARKLWVSPDGQPNYEYLRTKYGKCIVPALSADGYVYEEISLEKYLDDMENCTHKAKLYLKDWHFQSTAMHKPVYDLPLFLRFDWINQESWTSDVSNPFGGDYRFVYIGAKGTWTKFHCDVMNTYSWSANICGRKLWYLMQPGKEVIFMKNGQLCEDIRDYKDRWKDANVIEFIQEPGQIVFVPSMWHHQVHNIENAISINHNVINACNVDLIIELMRTRLVDVYREIEDVRSILSCEEFEEKCQLILNADIRINFSLFRRFLNMVIDERAIDAVKCWVCAQHTCIFESLIMGDSSHHYDSDSYNDEGETTKLLQKSKSEKSTKRMERKPLLSSSQLTPSSIPSNAPGSSLSTARAIGSDRRTTGETSDDDMVRLFSDNSFLITTRM</sequence>
<comment type="catalytic activity">
    <reaction evidence="2">
        <text>L-lysyl-[protein] + 2-oxoglutarate + O2 = 4-hydroxy-L-lysyl-[protein] + succinate + CO2</text>
        <dbReference type="Rhea" id="RHEA:57156"/>
        <dbReference type="Rhea" id="RHEA-COMP:9752"/>
        <dbReference type="Rhea" id="RHEA-COMP:15084"/>
        <dbReference type="ChEBI" id="CHEBI:15379"/>
        <dbReference type="ChEBI" id="CHEBI:16526"/>
        <dbReference type="ChEBI" id="CHEBI:16810"/>
        <dbReference type="ChEBI" id="CHEBI:29969"/>
        <dbReference type="ChEBI" id="CHEBI:30031"/>
        <dbReference type="ChEBI" id="CHEBI:141495"/>
    </reaction>
</comment>
<dbReference type="SUPFAM" id="SSF51197">
    <property type="entry name" value="Clavaminate synthase-like"/>
    <property type="match status" value="1"/>
</dbReference>
<dbReference type="PROSITE" id="PS51184">
    <property type="entry name" value="JMJC"/>
    <property type="match status" value="1"/>
</dbReference>
<evidence type="ECO:0000256" key="3">
    <source>
        <dbReference type="ARBA" id="ARBA00082904"/>
    </source>
</evidence>
<feature type="compositionally biased region" description="Basic and acidic residues" evidence="4">
    <location>
        <begin position="327"/>
        <end position="340"/>
    </location>
</feature>
<protein>
    <recommendedName>
        <fullName evidence="3">Jumonji domain-containing protein 4</fullName>
    </recommendedName>
</protein>